<comment type="caution">
    <text evidence="1">The sequence shown here is derived from an EMBL/GenBank/DDBJ whole genome shotgun (WGS) entry which is preliminary data.</text>
</comment>
<sequence>MEETVKTSEEKSGDLGEPQIMNGICAILVLKNSKQDNKSLGRPTPFLTFLVKGLARCFGTNMTWAPAKEKGQWQVTLAVDRREPYQKASASLALLTGPLLYPMIRDTISKVTETSTPSPSNVFQHQRGVENI</sequence>
<evidence type="ECO:0000313" key="1">
    <source>
        <dbReference type="EMBL" id="KAG5193259.1"/>
    </source>
</evidence>
<protein>
    <submittedName>
        <fullName evidence="1">Uncharacterized protein</fullName>
    </submittedName>
</protein>
<reference evidence="1 2" key="1">
    <citation type="submission" date="2020-12" db="EMBL/GenBank/DDBJ databases">
        <title>De novo assembly of Tibetan sheep genome.</title>
        <authorList>
            <person name="Li X."/>
        </authorList>
    </citation>
    <scope>NUCLEOTIDE SEQUENCE [LARGE SCALE GENOMIC DNA]</scope>
    <source>
        <tissue evidence="1">Heart</tissue>
    </source>
</reference>
<accession>A0A835ZJM2</accession>
<organism evidence="1 2">
    <name type="scientific">Ovis aries</name>
    <name type="common">Sheep</name>
    <dbReference type="NCBI Taxonomy" id="9940"/>
    <lineage>
        <taxon>Eukaryota</taxon>
        <taxon>Metazoa</taxon>
        <taxon>Chordata</taxon>
        <taxon>Craniata</taxon>
        <taxon>Vertebrata</taxon>
        <taxon>Euteleostomi</taxon>
        <taxon>Mammalia</taxon>
        <taxon>Eutheria</taxon>
        <taxon>Laurasiatheria</taxon>
        <taxon>Artiodactyla</taxon>
        <taxon>Ruminantia</taxon>
        <taxon>Pecora</taxon>
        <taxon>Bovidae</taxon>
        <taxon>Caprinae</taxon>
        <taxon>Ovis</taxon>
    </lineage>
</organism>
<evidence type="ECO:0000313" key="2">
    <source>
        <dbReference type="Proteomes" id="UP000664991"/>
    </source>
</evidence>
<name>A0A835ZJM2_SHEEP</name>
<dbReference type="EMBL" id="JAEMGP010000027">
    <property type="protein sequence ID" value="KAG5193259.1"/>
    <property type="molecule type" value="Genomic_DNA"/>
</dbReference>
<dbReference type="AlphaFoldDB" id="A0A835ZJM2"/>
<proteinExistence type="predicted"/>
<gene>
    <name evidence="1" type="ORF">JEQ12_019620</name>
</gene>
<dbReference type="Proteomes" id="UP000664991">
    <property type="component" value="Unassembled WGS sequence"/>
</dbReference>